<dbReference type="EMBL" id="JBIMZQ010000077">
    <property type="protein sequence ID" value="KAL3656638.1"/>
    <property type="molecule type" value="Genomic_DNA"/>
</dbReference>
<dbReference type="Proteomes" id="UP001632037">
    <property type="component" value="Unassembled WGS sequence"/>
</dbReference>
<sequence>MTSNNFAHLLPLCWIKHGSSGWKTGGRHPQLRQAEEPSVGVLDGVRFFTEVFHSLSYYVEWLLNEGDEVKPRSVPNDKVSVAKVTGKCHQLAAGVATQVRRSAEQARALGWNSRVAAPTRRRRGSDW</sequence>
<comment type="caution">
    <text evidence="1">The sequence shown here is derived from an EMBL/GenBank/DDBJ whole genome shotgun (WGS) entry which is preliminary data.</text>
</comment>
<evidence type="ECO:0000313" key="1">
    <source>
        <dbReference type="EMBL" id="KAL3656638.1"/>
    </source>
</evidence>
<keyword evidence="2" id="KW-1185">Reference proteome</keyword>
<accession>A0ABD3EQD1</accession>
<protein>
    <submittedName>
        <fullName evidence="1">Uncharacterized protein</fullName>
    </submittedName>
</protein>
<gene>
    <name evidence="1" type="ORF">V7S43_018543</name>
</gene>
<name>A0ABD3EQD1_9STRA</name>
<evidence type="ECO:0000313" key="2">
    <source>
        <dbReference type="Proteomes" id="UP001632037"/>
    </source>
</evidence>
<dbReference type="InterPro" id="IPR037128">
    <property type="entry name" value="Quinolinate_PRibosylTase_N_sf"/>
</dbReference>
<dbReference type="Gene3D" id="3.90.1170.20">
    <property type="entry name" value="Quinolinate phosphoribosyl transferase, N-terminal domain"/>
    <property type="match status" value="1"/>
</dbReference>
<reference evidence="1 2" key="1">
    <citation type="submission" date="2024-09" db="EMBL/GenBank/DDBJ databases">
        <title>Genome sequencing and assembly of Phytophthora oleae, isolate VK10A, causative agent of rot of olive drupes.</title>
        <authorList>
            <person name="Conti Taguali S."/>
            <person name="Riolo M."/>
            <person name="La Spada F."/>
            <person name="Cacciola S.O."/>
            <person name="Dionisio G."/>
        </authorList>
    </citation>
    <scope>NUCLEOTIDE SEQUENCE [LARGE SCALE GENOMIC DNA]</scope>
    <source>
        <strain evidence="1 2">VK10A</strain>
    </source>
</reference>
<dbReference type="AlphaFoldDB" id="A0ABD3EQD1"/>
<organism evidence="1 2">
    <name type="scientific">Phytophthora oleae</name>
    <dbReference type="NCBI Taxonomy" id="2107226"/>
    <lineage>
        <taxon>Eukaryota</taxon>
        <taxon>Sar</taxon>
        <taxon>Stramenopiles</taxon>
        <taxon>Oomycota</taxon>
        <taxon>Peronosporomycetes</taxon>
        <taxon>Peronosporales</taxon>
        <taxon>Peronosporaceae</taxon>
        <taxon>Phytophthora</taxon>
    </lineage>
</organism>
<proteinExistence type="predicted"/>